<sequence>EALRNLVLLVSSLSYCGYIELKPSSASVGSLFHIPGFTLPVPSGRGASVRNVQAFNVLQSVFLRGTTSNLCSVVLDAISAVYHSDAANYFILEPQHTHSAFAEKIHSKPKEIQEKYFQLLEFVVFQLKFVPCKELISLSILLKAQHTLSCSIICINTLLTILK</sequence>
<dbReference type="PANTHER" id="PTHR46108">
    <property type="entry name" value="BLUE CHEESE"/>
    <property type="match status" value="1"/>
</dbReference>
<dbReference type="PANTHER" id="PTHR46108:SF4">
    <property type="entry name" value="BLUE CHEESE"/>
    <property type="match status" value="1"/>
</dbReference>
<evidence type="ECO:0000313" key="3">
    <source>
        <dbReference type="Proteomes" id="UP001445076"/>
    </source>
</evidence>
<feature type="non-terminal residue" evidence="2">
    <location>
        <position position="1"/>
    </location>
</feature>
<evidence type="ECO:0000256" key="1">
    <source>
        <dbReference type="ARBA" id="ARBA00022574"/>
    </source>
</evidence>
<dbReference type="AlphaFoldDB" id="A0AAW0VRM3"/>
<accession>A0AAW0VRM3</accession>
<name>A0AAW0VRM3_CHEQU</name>
<keyword evidence="3" id="KW-1185">Reference proteome</keyword>
<dbReference type="EMBL" id="JARKIK010001958">
    <property type="protein sequence ID" value="KAK8719520.1"/>
    <property type="molecule type" value="Genomic_DNA"/>
</dbReference>
<proteinExistence type="predicted"/>
<reference evidence="2 3" key="1">
    <citation type="journal article" date="2024" name="BMC Genomics">
        <title>Genome assembly of redclaw crayfish (Cherax quadricarinatus) provides insights into its immune adaptation and hypoxia tolerance.</title>
        <authorList>
            <person name="Liu Z."/>
            <person name="Zheng J."/>
            <person name="Li H."/>
            <person name="Fang K."/>
            <person name="Wang S."/>
            <person name="He J."/>
            <person name="Zhou D."/>
            <person name="Weng S."/>
            <person name="Chi M."/>
            <person name="Gu Z."/>
            <person name="He J."/>
            <person name="Li F."/>
            <person name="Wang M."/>
        </authorList>
    </citation>
    <scope>NUCLEOTIDE SEQUENCE [LARGE SCALE GENOMIC DNA]</scope>
    <source>
        <strain evidence="2">ZL_2023a</strain>
    </source>
</reference>
<gene>
    <name evidence="2" type="ORF">OTU49_013984</name>
</gene>
<dbReference type="Proteomes" id="UP001445076">
    <property type="component" value="Unassembled WGS sequence"/>
</dbReference>
<keyword evidence="1" id="KW-0853">WD repeat</keyword>
<feature type="non-terminal residue" evidence="2">
    <location>
        <position position="163"/>
    </location>
</feature>
<dbReference type="InterPro" id="IPR051944">
    <property type="entry name" value="BEACH_domain_protein"/>
</dbReference>
<comment type="caution">
    <text evidence="2">The sequence shown here is derived from an EMBL/GenBank/DDBJ whole genome shotgun (WGS) entry which is preliminary data.</text>
</comment>
<evidence type="ECO:0000313" key="2">
    <source>
        <dbReference type="EMBL" id="KAK8719520.1"/>
    </source>
</evidence>
<organism evidence="2 3">
    <name type="scientific">Cherax quadricarinatus</name>
    <name type="common">Australian red claw crayfish</name>
    <dbReference type="NCBI Taxonomy" id="27406"/>
    <lineage>
        <taxon>Eukaryota</taxon>
        <taxon>Metazoa</taxon>
        <taxon>Ecdysozoa</taxon>
        <taxon>Arthropoda</taxon>
        <taxon>Crustacea</taxon>
        <taxon>Multicrustacea</taxon>
        <taxon>Malacostraca</taxon>
        <taxon>Eumalacostraca</taxon>
        <taxon>Eucarida</taxon>
        <taxon>Decapoda</taxon>
        <taxon>Pleocyemata</taxon>
        <taxon>Astacidea</taxon>
        <taxon>Parastacoidea</taxon>
        <taxon>Parastacidae</taxon>
        <taxon>Cherax</taxon>
    </lineage>
</organism>
<protein>
    <submittedName>
        <fullName evidence="2">Uncharacterized protein</fullName>
    </submittedName>
</protein>